<protein>
    <submittedName>
        <fullName evidence="1">Uncharacterized protein</fullName>
    </submittedName>
</protein>
<keyword evidence="2" id="KW-1185">Reference proteome</keyword>
<dbReference type="EMBL" id="UGQL01000001">
    <property type="protein sequence ID" value="STZ27289.1"/>
    <property type="molecule type" value="Genomic_DNA"/>
</dbReference>
<dbReference type="AlphaFoldDB" id="A0A378RLQ8"/>
<organism evidence="1 2">
    <name type="scientific">Myroides odoratus</name>
    <name type="common">Flavobacterium odoratum</name>
    <dbReference type="NCBI Taxonomy" id="256"/>
    <lineage>
        <taxon>Bacteria</taxon>
        <taxon>Pseudomonadati</taxon>
        <taxon>Bacteroidota</taxon>
        <taxon>Flavobacteriia</taxon>
        <taxon>Flavobacteriales</taxon>
        <taxon>Flavobacteriaceae</taxon>
        <taxon>Myroides</taxon>
    </lineage>
</organism>
<proteinExistence type="predicted"/>
<gene>
    <name evidence="1" type="ORF">NCTC11179_00824</name>
</gene>
<dbReference type="Proteomes" id="UP000255024">
    <property type="component" value="Unassembled WGS sequence"/>
</dbReference>
<evidence type="ECO:0000313" key="1">
    <source>
        <dbReference type="EMBL" id="STZ27289.1"/>
    </source>
</evidence>
<evidence type="ECO:0000313" key="2">
    <source>
        <dbReference type="Proteomes" id="UP000255024"/>
    </source>
</evidence>
<accession>A0A378RLQ8</accession>
<reference evidence="1 2" key="1">
    <citation type="submission" date="2018-06" db="EMBL/GenBank/DDBJ databases">
        <authorList>
            <consortium name="Pathogen Informatics"/>
            <person name="Doyle S."/>
        </authorList>
    </citation>
    <scope>NUCLEOTIDE SEQUENCE [LARGE SCALE GENOMIC DNA]</scope>
    <source>
        <strain evidence="1 2">NCTC11179</strain>
    </source>
</reference>
<sequence>MATKYNKTEESMIHKEHTFIKECISALWCSVLLEESFE</sequence>
<name>A0A378RLQ8_MYROD</name>